<reference evidence="2 3" key="1">
    <citation type="submission" date="2017-02" db="EMBL/GenBank/DDBJ databases">
        <authorList>
            <person name="Peterson S.W."/>
        </authorList>
    </citation>
    <scope>NUCLEOTIDE SEQUENCE [LARGE SCALE GENOMIC DNA]</scope>
    <source>
        <strain evidence="3">type strain: NCCB 100098</strain>
    </source>
</reference>
<dbReference type="EMBL" id="FUZI01000014">
    <property type="protein sequence ID" value="SKC34213.1"/>
    <property type="molecule type" value="Genomic_DNA"/>
</dbReference>
<sequence length="168" mass="19188">MIDKEDLSINDAEYAKIISDILAAKYGVIACEEPIIHTAVANAAALNFLTIELRKYFTQQQYKVSEQYSEINTHVENTLMFFEKNMTAIIRKNTSELQAELINEHSKITRRQIAQIKNIIENDLPNAFNNGISCHESETTKKDWPLFFSAGTFCISVLSLLLIIFHMI</sequence>
<keyword evidence="1" id="KW-1133">Transmembrane helix</keyword>
<keyword evidence="1" id="KW-0812">Transmembrane</keyword>
<keyword evidence="1" id="KW-0472">Membrane</keyword>
<name>A0A1T5I5J8_9GAMM</name>
<accession>A0A1T5I5J8</accession>
<protein>
    <recommendedName>
        <fullName evidence="4">Transcriptional activator TraM</fullName>
    </recommendedName>
</protein>
<feature type="transmembrane region" description="Helical" evidence="1">
    <location>
        <begin position="144"/>
        <end position="165"/>
    </location>
</feature>
<gene>
    <name evidence="2" type="ORF">CZ809_03825</name>
</gene>
<evidence type="ECO:0000313" key="2">
    <source>
        <dbReference type="EMBL" id="SKC34213.1"/>
    </source>
</evidence>
<evidence type="ECO:0000256" key="1">
    <source>
        <dbReference type="SAM" id="Phobius"/>
    </source>
</evidence>
<organism evidence="2 3">
    <name type="scientific">Photobacterium piscicola</name>
    <dbReference type="NCBI Taxonomy" id="1378299"/>
    <lineage>
        <taxon>Bacteria</taxon>
        <taxon>Pseudomonadati</taxon>
        <taxon>Pseudomonadota</taxon>
        <taxon>Gammaproteobacteria</taxon>
        <taxon>Vibrionales</taxon>
        <taxon>Vibrionaceae</taxon>
        <taxon>Photobacterium</taxon>
    </lineage>
</organism>
<dbReference type="Proteomes" id="UP000189966">
    <property type="component" value="Unassembled WGS sequence"/>
</dbReference>
<dbReference type="AlphaFoldDB" id="A0A1T5I5J8"/>
<proteinExistence type="predicted"/>
<evidence type="ECO:0008006" key="4">
    <source>
        <dbReference type="Google" id="ProtNLM"/>
    </source>
</evidence>
<evidence type="ECO:0000313" key="3">
    <source>
        <dbReference type="Proteomes" id="UP000189966"/>
    </source>
</evidence>
<dbReference type="RefSeq" id="WP_080159110.1">
    <property type="nucleotide sequence ID" value="NZ_FUZI01000014.1"/>
</dbReference>